<evidence type="ECO:0000256" key="3">
    <source>
        <dbReference type="ARBA" id="ARBA00016118"/>
    </source>
</evidence>
<sequence>MARFFTGDYKNKMDFEYGEFHPFFSELKQFKKNTELPDKAKIERSIATASVFFNQFVTEKNNLTERGVKVSDVLLECENLIKTISVPDNDILENIIKQDGSARWLVLFGERLGGHCAISGVSSSQIRNIYGQVKKLELLVAIKPETELLDALSQRKLILLIPRLAYAAKRQEAITELSNVLSRSIKKIITVGDFMRFSQYFEAILAYHKAFGGK</sequence>
<evidence type="ECO:0000313" key="7">
    <source>
        <dbReference type="EMBL" id="POZ50606.1"/>
    </source>
</evidence>
<comment type="caution">
    <text evidence="7">The sequence shown here is derived from an EMBL/GenBank/DDBJ whole genome shotgun (WGS) entry which is preliminary data.</text>
</comment>
<evidence type="ECO:0000256" key="1">
    <source>
        <dbReference type="ARBA" id="ARBA00003640"/>
    </source>
</evidence>
<protein>
    <recommendedName>
        <fullName evidence="3">CRISPR system Cms protein Csm2</fullName>
    </recommendedName>
    <alternativeName>
        <fullName evidence="6">CRISPR type III A-associated protein Csm2</fullName>
    </alternativeName>
</protein>
<reference evidence="7 8" key="1">
    <citation type="submission" date="2017-11" db="EMBL/GenBank/DDBJ databases">
        <title>Draft Genome Sequence of Methylobacter psychrotolerans Sph1T, an Obligate Methanotroph from Low-Temperature Environments.</title>
        <authorList>
            <person name="Oshkin I.Y."/>
            <person name="Miroshnikov K."/>
            <person name="Belova S.E."/>
            <person name="Korzhenkov A."/>
            <person name="Toshchakov S.V."/>
            <person name="Dedysh S.N."/>
        </authorList>
    </citation>
    <scope>NUCLEOTIDE SEQUENCE [LARGE SCALE GENOMIC DNA]</scope>
    <source>
        <strain evidence="7 8">Sph1</strain>
    </source>
</reference>
<dbReference type="InterPro" id="IPR010149">
    <property type="entry name" value="CRISPR-assoc_prot_Csm2_III-A"/>
</dbReference>
<proteinExistence type="inferred from homology"/>
<organism evidence="7 8">
    <name type="scientific">Methylovulum psychrotolerans</name>
    <dbReference type="NCBI Taxonomy" id="1704499"/>
    <lineage>
        <taxon>Bacteria</taxon>
        <taxon>Pseudomonadati</taxon>
        <taxon>Pseudomonadota</taxon>
        <taxon>Gammaproteobacteria</taxon>
        <taxon>Methylococcales</taxon>
        <taxon>Methylococcaceae</taxon>
        <taxon>Methylovulum</taxon>
    </lineage>
</organism>
<keyword evidence="5" id="KW-0051">Antiviral defense</keyword>
<evidence type="ECO:0000256" key="6">
    <source>
        <dbReference type="ARBA" id="ARBA00031723"/>
    </source>
</evidence>
<dbReference type="AlphaFoldDB" id="A0A2S5CII0"/>
<gene>
    <name evidence="7" type="ORF">AADEFJLK_03499</name>
</gene>
<comment type="function">
    <text evidence="1">This subunit may be involved in monitoring complementarity of crRNA and target RNA.</text>
</comment>
<evidence type="ECO:0000256" key="2">
    <source>
        <dbReference type="ARBA" id="ARBA00006896"/>
    </source>
</evidence>
<dbReference type="RefSeq" id="WP_103975150.1">
    <property type="nucleotide sequence ID" value="NZ_PGFZ01000009.1"/>
</dbReference>
<evidence type="ECO:0000256" key="5">
    <source>
        <dbReference type="ARBA" id="ARBA00023118"/>
    </source>
</evidence>
<accession>A0A2S5CII0</accession>
<name>A0A2S5CII0_9GAMM</name>
<dbReference type="Pfam" id="PF03750">
    <property type="entry name" value="Csm2_III-A"/>
    <property type="match status" value="1"/>
</dbReference>
<evidence type="ECO:0000313" key="8">
    <source>
        <dbReference type="Proteomes" id="UP000237423"/>
    </source>
</evidence>
<dbReference type="EMBL" id="PGFZ01000009">
    <property type="protein sequence ID" value="POZ50606.1"/>
    <property type="molecule type" value="Genomic_DNA"/>
</dbReference>
<evidence type="ECO:0000256" key="4">
    <source>
        <dbReference type="ARBA" id="ARBA00022884"/>
    </source>
</evidence>
<dbReference type="NCBIfam" id="TIGR01870">
    <property type="entry name" value="cas_TM1810_Csm2"/>
    <property type="match status" value="1"/>
</dbReference>
<comment type="similarity">
    <text evidence="2">Belongs to the CRISPR-associated Csm2 family.</text>
</comment>
<dbReference type="GO" id="GO:0003723">
    <property type="term" value="F:RNA binding"/>
    <property type="evidence" value="ECO:0007669"/>
    <property type="project" value="UniProtKB-KW"/>
</dbReference>
<keyword evidence="4" id="KW-0694">RNA-binding</keyword>
<dbReference type="GO" id="GO:0051607">
    <property type="term" value="P:defense response to virus"/>
    <property type="evidence" value="ECO:0007669"/>
    <property type="project" value="UniProtKB-KW"/>
</dbReference>
<dbReference type="Proteomes" id="UP000237423">
    <property type="component" value="Unassembled WGS sequence"/>
</dbReference>